<name>A0ABV5GZA9_9FLAO</name>
<dbReference type="Proteomes" id="UP001589590">
    <property type="component" value="Unassembled WGS sequence"/>
</dbReference>
<keyword evidence="2" id="KW-0548">Nucleotidyltransferase</keyword>
<evidence type="ECO:0000259" key="1">
    <source>
        <dbReference type="PROSITE" id="PS50206"/>
    </source>
</evidence>
<proteinExistence type="predicted"/>
<dbReference type="EMBL" id="JBHMFA010000005">
    <property type="protein sequence ID" value="MFB9104977.1"/>
    <property type="molecule type" value="Genomic_DNA"/>
</dbReference>
<sequence length="354" mass="39601">MQLSKEEKQQYNRHLILDNIGEQGQLRLKNAKVLVIGAGGLGCPILQYLTAAGIGNIGIIDHDTIDQSNLQRQILYTHDDLGEFKAEVAASKLSRLNPFVKFEIHIEKVTSENALNLFSNYDIIVDGSDNFPTRYLVNDAAVLSNKPLVFGSIFKFEGQVSVFNYNNGPTYRCLFPTPPKAGAVPNCSEIGVLGVLPGIIGSLQANEVLKLILGLGDVLSGKVLTYNALSSQQLIFNFDKNESIFIEKLAHDYEVFCGISNEITEITFETYALYKENYTVLDVRTNAERQIRYIESLHIPLQELEERLHEIPQNKDLLVYCKSGVRSKVAIAILRQRDFDKNLVNLKNGLDAYS</sequence>
<dbReference type="GO" id="GO:0016779">
    <property type="term" value="F:nucleotidyltransferase activity"/>
    <property type="evidence" value="ECO:0007669"/>
    <property type="project" value="UniProtKB-KW"/>
</dbReference>
<dbReference type="CDD" id="cd00757">
    <property type="entry name" value="ThiF_MoeB_HesA_family"/>
    <property type="match status" value="1"/>
</dbReference>
<gene>
    <name evidence="2" type="primary">moeB</name>
    <name evidence="2" type="ORF">ACFFU1_08705</name>
</gene>
<dbReference type="InterPro" id="IPR035985">
    <property type="entry name" value="Ubiquitin-activating_enz"/>
</dbReference>
<dbReference type="PROSITE" id="PS50206">
    <property type="entry name" value="RHODANESE_3"/>
    <property type="match status" value="1"/>
</dbReference>
<reference evidence="2 3" key="1">
    <citation type="submission" date="2024-09" db="EMBL/GenBank/DDBJ databases">
        <authorList>
            <person name="Sun Q."/>
            <person name="Mori K."/>
        </authorList>
    </citation>
    <scope>NUCLEOTIDE SEQUENCE [LARGE SCALE GENOMIC DNA]</scope>
    <source>
        <strain evidence="2 3">CECT 8300</strain>
    </source>
</reference>
<comment type="caution">
    <text evidence="2">The sequence shown here is derived from an EMBL/GenBank/DDBJ whole genome shotgun (WGS) entry which is preliminary data.</text>
</comment>
<dbReference type="Gene3D" id="3.40.50.720">
    <property type="entry name" value="NAD(P)-binding Rossmann-like Domain"/>
    <property type="match status" value="1"/>
</dbReference>
<keyword evidence="3" id="KW-1185">Reference proteome</keyword>
<evidence type="ECO:0000313" key="2">
    <source>
        <dbReference type="EMBL" id="MFB9104977.1"/>
    </source>
</evidence>
<accession>A0ABV5GZA9</accession>
<dbReference type="CDD" id="cd00158">
    <property type="entry name" value="RHOD"/>
    <property type="match status" value="1"/>
</dbReference>
<feature type="domain" description="Rhodanese" evidence="1">
    <location>
        <begin position="274"/>
        <end position="354"/>
    </location>
</feature>
<dbReference type="InterPro" id="IPR001763">
    <property type="entry name" value="Rhodanese-like_dom"/>
</dbReference>
<dbReference type="PANTHER" id="PTHR10953">
    <property type="entry name" value="UBIQUITIN-ACTIVATING ENZYME E1"/>
    <property type="match status" value="1"/>
</dbReference>
<keyword evidence="2" id="KW-0808">Transferase</keyword>
<dbReference type="Pfam" id="PF00899">
    <property type="entry name" value="ThiF"/>
    <property type="match status" value="1"/>
</dbReference>
<dbReference type="PANTHER" id="PTHR10953:SF102">
    <property type="entry name" value="ADENYLYLTRANSFERASE AND SULFURTRANSFERASE MOCS3"/>
    <property type="match status" value="1"/>
</dbReference>
<dbReference type="InterPro" id="IPR036873">
    <property type="entry name" value="Rhodanese-like_dom_sf"/>
</dbReference>
<dbReference type="SMART" id="SM00450">
    <property type="entry name" value="RHOD"/>
    <property type="match status" value="1"/>
</dbReference>
<dbReference type="SUPFAM" id="SSF69572">
    <property type="entry name" value="Activating enzymes of the ubiquitin-like proteins"/>
    <property type="match status" value="1"/>
</dbReference>
<dbReference type="InterPro" id="IPR000594">
    <property type="entry name" value="ThiF_NAD_FAD-bd"/>
</dbReference>
<dbReference type="NCBIfam" id="NF004281">
    <property type="entry name" value="PRK05690.1"/>
    <property type="match status" value="1"/>
</dbReference>
<dbReference type="RefSeq" id="WP_290272919.1">
    <property type="nucleotide sequence ID" value="NZ_JAUFQP010000013.1"/>
</dbReference>
<protein>
    <submittedName>
        <fullName evidence="2">Molybdopterin-synthase adenylyltransferase MoeB</fullName>
    </submittedName>
</protein>
<dbReference type="Gene3D" id="3.40.250.10">
    <property type="entry name" value="Rhodanese-like domain"/>
    <property type="match status" value="1"/>
</dbReference>
<dbReference type="Pfam" id="PF00581">
    <property type="entry name" value="Rhodanese"/>
    <property type="match status" value="1"/>
</dbReference>
<organism evidence="2 3">
    <name type="scientific">Algibacter miyuki</name>
    <dbReference type="NCBI Taxonomy" id="1306933"/>
    <lineage>
        <taxon>Bacteria</taxon>
        <taxon>Pseudomonadati</taxon>
        <taxon>Bacteroidota</taxon>
        <taxon>Flavobacteriia</taxon>
        <taxon>Flavobacteriales</taxon>
        <taxon>Flavobacteriaceae</taxon>
        <taxon>Algibacter</taxon>
    </lineage>
</organism>
<dbReference type="InterPro" id="IPR045886">
    <property type="entry name" value="ThiF/MoeB/HesA"/>
</dbReference>
<evidence type="ECO:0000313" key="3">
    <source>
        <dbReference type="Proteomes" id="UP001589590"/>
    </source>
</evidence>